<name>A0A0B4N1R8_9CAUD</name>
<protein>
    <submittedName>
        <fullName evidence="1">Uncharacterized protein</fullName>
    </submittedName>
</protein>
<evidence type="ECO:0000313" key="2">
    <source>
        <dbReference type="Proteomes" id="UP000031602"/>
    </source>
</evidence>
<gene>
    <name evidence="1" type="ORF">SU10_019</name>
</gene>
<dbReference type="RefSeq" id="YP_009152870.1">
    <property type="nucleotide sequence ID" value="NC_027395.1"/>
</dbReference>
<dbReference type="EMBL" id="KM044272">
    <property type="protein sequence ID" value="AIF71772.1"/>
    <property type="molecule type" value="Genomic_DNA"/>
</dbReference>
<dbReference type="Proteomes" id="UP000031602">
    <property type="component" value="Segment"/>
</dbReference>
<keyword evidence="2" id="KW-1185">Reference proteome</keyword>
<proteinExistence type="predicted"/>
<dbReference type="InterPro" id="IPR045604">
    <property type="entry name" value="DUF6453"/>
</dbReference>
<dbReference type="KEGG" id="vg:24725221"/>
<dbReference type="GeneID" id="24725221"/>
<sequence length="343" mass="37045">MAYGIWTQPVGPGPAIPAPLFIDSGSTFPQFKNSIRGSFNFNGAGRSFPISGWDGSGQIVIVPTGSLCWQWEVPPNLVPDVYCVNNIYVENSSSFRVTLNQNPGRNPLFDCGFNVYQIWPRADRNYGITFSNTADYFSISDSGVVGQCIWAWQGTINNALQIPNIGGFNMTNAVVFANWSDGGIGLSYTSDDRVIRVYQNRPYINGNTNEGGSVFARVAVFCNGAGVPEHNGGLNIYSPGTTQCVFSTNRTPFTVDTFIGSGGGNTGMTYPMIPLTSGIGAIKGRGSGWRYQQMRSHTMSGSTIGTGYGRYLFQWNQNYDLGADTVVNLSVPVINAAKVFAGL</sequence>
<accession>A0A0B4N1R8</accession>
<organism evidence="1 2">
    <name type="scientific">Escherichia phage vB_EcoP_SU10</name>
    <dbReference type="NCBI Taxonomy" id="1519788"/>
    <lineage>
        <taxon>Viruses</taxon>
        <taxon>Duplodnaviria</taxon>
        <taxon>Heunggongvirae</taxon>
        <taxon>Uroviricota</taxon>
        <taxon>Caudoviricetes</taxon>
        <taxon>Mktvariviridae</taxon>
        <taxon>Gordonclarkvirinae</taxon>
        <taxon>Kuravirus</taxon>
        <taxon>Kuravirus CHD5UKE1</taxon>
        <taxon>Kuravirus SU10</taxon>
    </lineage>
</organism>
<reference evidence="1 2" key="1">
    <citation type="journal article" date="2014" name="PLoS ONE">
        <title>Genomic, Proteomic, Morphological, and Phylogenetic Analyses of vB_EcoP_SU10, a Podoviridae Phage with C3 Morphology.</title>
        <authorList>
            <person name="Mirzaei M.K."/>
            <person name="Eriksson H."/>
            <person name="Kasuga K."/>
            <person name="Haggard-Ljungquist E."/>
            <person name="Nilsson A.S."/>
        </authorList>
    </citation>
    <scope>NUCLEOTIDE SEQUENCE [LARGE SCALE GENOMIC DNA]</scope>
</reference>
<dbReference type="OrthoDB" id="3464at10239"/>
<dbReference type="Pfam" id="PF20051">
    <property type="entry name" value="DUF6453"/>
    <property type="match status" value="1"/>
</dbReference>
<evidence type="ECO:0000313" key="1">
    <source>
        <dbReference type="EMBL" id="AIF71772.1"/>
    </source>
</evidence>